<feature type="transmembrane region" description="Helical" evidence="1">
    <location>
        <begin position="24"/>
        <end position="43"/>
    </location>
</feature>
<feature type="transmembrane region" description="Helical" evidence="1">
    <location>
        <begin position="125"/>
        <end position="150"/>
    </location>
</feature>
<evidence type="ECO:0000313" key="3">
    <source>
        <dbReference type="EMBL" id="MBP2025863.1"/>
    </source>
</evidence>
<feature type="transmembrane region" description="Helical" evidence="1">
    <location>
        <begin position="55"/>
        <end position="75"/>
    </location>
</feature>
<keyword evidence="1" id="KW-0812">Transmembrane</keyword>
<keyword evidence="3" id="KW-0378">Hydrolase</keyword>
<sequence length="239" mass="27497">MEKNNIRKKDLTDFPFEDVPNKNWALSLLVAIGGFFYISFGIWTLPKILVNEYFISFLFLFFCLVALSILDNKFFNKIFKKINSKDLLIIIFTLVICYGMGFISSLGKTDLVENPITGIINKSNIVKILIVTAIQLIGEEILFVIPFLYVYNKMKIKKSKRISIIVAWIISSLFFGALHLPTYSFNFYQAFIVIGTVRMGMSISYILTKNLTVSYIAHVLYDFLILIGVYLVGEYMMFL</sequence>
<gene>
    <name evidence="3" type="ORF">J2Z71_001412</name>
</gene>
<feature type="transmembrane region" description="Helical" evidence="1">
    <location>
        <begin position="219"/>
        <end position="238"/>
    </location>
</feature>
<feature type="transmembrane region" description="Helical" evidence="1">
    <location>
        <begin position="162"/>
        <end position="181"/>
    </location>
</feature>
<accession>A0ABS4KDM5</accession>
<keyword evidence="3" id="KW-0645">Protease</keyword>
<dbReference type="Pfam" id="PF02517">
    <property type="entry name" value="Rce1-like"/>
    <property type="match status" value="1"/>
</dbReference>
<dbReference type="GO" id="GO:0006508">
    <property type="term" value="P:proteolysis"/>
    <property type="evidence" value="ECO:0007669"/>
    <property type="project" value="UniProtKB-KW"/>
</dbReference>
<dbReference type="InterPro" id="IPR003675">
    <property type="entry name" value="Rce1/LyrA-like_dom"/>
</dbReference>
<keyword evidence="1" id="KW-0472">Membrane</keyword>
<reference evidence="3 4" key="1">
    <citation type="submission" date="2021-03" db="EMBL/GenBank/DDBJ databases">
        <title>Genomic Encyclopedia of Type Strains, Phase IV (KMG-IV): sequencing the most valuable type-strain genomes for metagenomic binning, comparative biology and taxonomic classification.</title>
        <authorList>
            <person name="Goeker M."/>
        </authorList>
    </citation>
    <scope>NUCLEOTIDE SEQUENCE [LARGE SCALE GENOMIC DNA]</scope>
    <source>
        <strain evidence="3 4">DSM 27563</strain>
    </source>
</reference>
<dbReference type="RefSeq" id="WP_210061484.1">
    <property type="nucleotide sequence ID" value="NZ_JAGGLJ010000014.1"/>
</dbReference>
<keyword evidence="1" id="KW-1133">Transmembrane helix</keyword>
<feature type="transmembrane region" description="Helical" evidence="1">
    <location>
        <begin position="87"/>
        <end position="105"/>
    </location>
</feature>
<evidence type="ECO:0000259" key="2">
    <source>
        <dbReference type="Pfam" id="PF02517"/>
    </source>
</evidence>
<feature type="domain" description="CAAX prenyl protease 2/Lysostaphin resistance protein A-like" evidence="2">
    <location>
        <begin position="124"/>
        <end position="224"/>
    </location>
</feature>
<keyword evidence="4" id="KW-1185">Reference proteome</keyword>
<evidence type="ECO:0000313" key="4">
    <source>
        <dbReference type="Proteomes" id="UP001519306"/>
    </source>
</evidence>
<dbReference type="Proteomes" id="UP001519306">
    <property type="component" value="Unassembled WGS sequence"/>
</dbReference>
<dbReference type="EMBL" id="JAGGLJ010000014">
    <property type="protein sequence ID" value="MBP2025863.1"/>
    <property type="molecule type" value="Genomic_DNA"/>
</dbReference>
<comment type="caution">
    <text evidence="3">The sequence shown here is derived from an EMBL/GenBank/DDBJ whole genome shotgun (WGS) entry which is preliminary data.</text>
</comment>
<proteinExistence type="predicted"/>
<feature type="transmembrane region" description="Helical" evidence="1">
    <location>
        <begin position="187"/>
        <end position="207"/>
    </location>
</feature>
<name>A0ABS4KDM5_9FIRM</name>
<organism evidence="3 4">
    <name type="scientific">Peptoniphilus stercorisuis</name>
    <dbReference type="NCBI Taxonomy" id="1436965"/>
    <lineage>
        <taxon>Bacteria</taxon>
        <taxon>Bacillati</taxon>
        <taxon>Bacillota</taxon>
        <taxon>Tissierellia</taxon>
        <taxon>Tissierellales</taxon>
        <taxon>Peptoniphilaceae</taxon>
        <taxon>Peptoniphilus</taxon>
    </lineage>
</organism>
<evidence type="ECO:0000256" key="1">
    <source>
        <dbReference type="SAM" id="Phobius"/>
    </source>
</evidence>
<protein>
    <submittedName>
        <fullName evidence="3">Membrane protease YdiL (CAAX protease family)</fullName>
    </submittedName>
</protein>
<dbReference type="GO" id="GO:0008233">
    <property type="term" value="F:peptidase activity"/>
    <property type="evidence" value="ECO:0007669"/>
    <property type="project" value="UniProtKB-KW"/>
</dbReference>